<gene>
    <name evidence="1" type="ORF">F443_13472</name>
</gene>
<evidence type="ECO:0000313" key="2">
    <source>
        <dbReference type="Proteomes" id="UP000018721"/>
    </source>
</evidence>
<comment type="caution">
    <text evidence="1">The sequence shown here is derived from an EMBL/GenBank/DDBJ whole genome shotgun (WGS) entry which is preliminary data.</text>
</comment>
<dbReference type="EMBL" id="ANIZ01002332">
    <property type="protein sequence ID" value="ETI41294.1"/>
    <property type="molecule type" value="Genomic_DNA"/>
</dbReference>
<accession>V9EPX6</accession>
<evidence type="ECO:0000313" key="1">
    <source>
        <dbReference type="EMBL" id="ETI41294.1"/>
    </source>
</evidence>
<sequence length="103" mass="11901">MGHRKTPYHEPAFGSEYVRDLANHRSPTRAPARYLPHTRKKLDKPSTEFLPFLLLCFDVITEWCMYFHDTVGKGVLKGSRVDRRARQVDTGEKNNEAKTANIL</sequence>
<dbReference type="HOGENOM" id="CLU_2269132_0_0_1"/>
<keyword evidence="2" id="KW-1185">Reference proteome</keyword>
<organism evidence="1 2">
    <name type="scientific">Phytophthora nicotianae P1569</name>
    <dbReference type="NCBI Taxonomy" id="1317065"/>
    <lineage>
        <taxon>Eukaryota</taxon>
        <taxon>Sar</taxon>
        <taxon>Stramenopiles</taxon>
        <taxon>Oomycota</taxon>
        <taxon>Peronosporomycetes</taxon>
        <taxon>Peronosporales</taxon>
        <taxon>Peronosporaceae</taxon>
        <taxon>Phytophthora</taxon>
    </lineage>
</organism>
<dbReference type="Proteomes" id="UP000018721">
    <property type="component" value="Unassembled WGS sequence"/>
</dbReference>
<proteinExistence type="predicted"/>
<dbReference type="AlphaFoldDB" id="V9EPX6"/>
<reference evidence="1 2" key="1">
    <citation type="submission" date="2013-11" db="EMBL/GenBank/DDBJ databases">
        <title>The Genome Sequence of Phytophthora parasitica P1569.</title>
        <authorList>
            <consortium name="The Broad Institute Genomics Platform"/>
            <person name="Russ C."/>
            <person name="Tyler B."/>
            <person name="Panabieres F."/>
            <person name="Shan W."/>
            <person name="Tripathy S."/>
            <person name="Grunwald N."/>
            <person name="Machado M."/>
            <person name="Johnson C.S."/>
            <person name="Arredondo F."/>
            <person name="Hong C."/>
            <person name="Coffey M."/>
            <person name="Young S.K."/>
            <person name="Zeng Q."/>
            <person name="Gargeya S."/>
            <person name="Fitzgerald M."/>
            <person name="Abouelleil A."/>
            <person name="Alvarado L."/>
            <person name="Chapman S.B."/>
            <person name="Gainer-Dewar J."/>
            <person name="Goldberg J."/>
            <person name="Griggs A."/>
            <person name="Gujja S."/>
            <person name="Hansen M."/>
            <person name="Howarth C."/>
            <person name="Imamovic A."/>
            <person name="Ireland A."/>
            <person name="Larimer J."/>
            <person name="McCowan C."/>
            <person name="Murphy C."/>
            <person name="Pearson M."/>
            <person name="Poon T.W."/>
            <person name="Priest M."/>
            <person name="Roberts A."/>
            <person name="Saif S."/>
            <person name="Shea T."/>
            <person name="Sykes S."/>
            <person name="Wortman J."/>
            <person name="Nusbaum C."/>
            <person name="Birren B."/>
        </authorList>
    </citation>
    <scope>NUCLEOTIDE SEQUENCE [LARGE SCALE GENOMIC DNA]</scope>
    <source>
        <strain evidence="1 2">P1569</strain>
    </source>
</reference>
<protein>
    <submittedName>
        <fullName evidence="1">Uncharacterized protein</fullName>
    </submittedName>
</protein>
<name>V9EPX6_PHYNI</name>